<evidence type="ECO:0000259" key="4">
    <source>
        <dbReference type="PROSITE" id="PS51186"/>
    </source>
</evidence>
<dbReference type="GO" id="GO:0016747">
    <property type="term" value="F:acyltransferase activity, transferring groups other than amino-acyl groups"/>
    <property type="evidence" value="ECO:0007669"/>
    <property type="project" value="InterPro"/>
</dbReference>
<dbReference type="AlphaFoldDB" id="A0A1M6DET9"/>
<proteinExistence type="inferred from homology"/>
<dbReference type="InterPro" id="IPR051531">
    <property type="entry name" value="N-acetyltransferase"/>
</dbReference>
<name>A0A1M6DET9_9CLOT</name>
<dbReference type="Gene3D" id="3.40.630.30">
    <property type="match status" value="1"/>
</dbReference>
<dbReference type="Proteomes" id="UP000184241">
    <property type="component" value="Unassembled WGS sequence"/>
</dbReference>
<evidence type="ECO:0000256" key="2">
    <source>
        <dbReference type="ARBA" id="ARBA00023315"/>
    </source>
</evidence>
<organism evidence="5 6">
    <name type="scientific">Clostridium intestinale DSM 6191</name>
    <dbReference type="NCBI Taxonomy" id="1121320"/>
    <lineage>
        <taxon>Bacteria</taxon>
        <taxon>Bacillati</taxon>
        <taxon>Bacillota</taxon>
        <taxon>Clostridia</taxon>
        <taxon>Eubacteriales</taxon>
        <taxon>Clostridiaceae</taxon>
        <taxon>Clostridium</taxon>
    </lineage>
</organism>
<dbReference type="PROSITE" id="PS51186">
    <property type="entry name" value="GNAT"/>
    <property type="match status" value="1"/>
</dbReference>
<evidence type="ECO:0000313" key="5">
    <source>
        <dbReference type="EMBL" id="SHI71635.1"/>
    </source>
</evidence>
<keyword evidence="1 5" id="KW-0808">Transferase</keyword>
<keyword evidence="2" id="KW-0012">Acyltransferase</keyword>
<dbReference type="PANTHER" id="PTHR43792:SF8">
    <property type="entry name" value="[RIBOSOMAL PROTEIN US5]-ALANINE N-ACETYLTRANSFERASE"/>
    <property type="match status" value="1"/>
</dbReference>
<protein>
    <submittedName>
        <fullName evidence="5">Acetyltransferase (GNAT) domain-containing protein</fullName>
    </submittedName>
</protein>
<evidence type="ECO:0000256" key="1">
    <source>
        <dbReference type="ARBA" id="ARBA00022679"/>
    </source>
</evidence>
<dbReference type="PANTHER" id="PTHR43792">
    <property type="entry name" value="GNAT FAMILY, PUTATIVE (AFU_ORTHOLOGUE AFUA_3G00765)-RELATED-RELATED"/>
    <property type="match status" value="1"/>
</dbReference>
<evidence type="ECO:0000256" key="3">
    <source>
        <dbReference type="ARBA" id="ARBA00038502"/>
    </source>
</evidence>
<sequence length="203" mass="24452">MELVAYMRLNYLEKIFNDFVELELDEYILRKPDKKDGKDIIEIYKNRKEPIFYRSPSSINEKYARVFIEELLEEYDKRERIDWVVIDKNSNKVIGLIGLFSIDSQDSRGEIGYILNDKYTNKGIMKHILKWFVYFCFTYINLHKLEVNINYKNVPSLKVAKNVGFIEEGLRKNYYFNRIEGIYDDVILMSIINEDWEIILERI</sequence>
<comment type="similarity">
    <text evidence="3">Belongs to the acetyltransferase family. RimJ subfamily.</text>
</comment>
<feature type="domain" description="N-acetyltransferase" evidence="4">
    <location>
        <begin position="27"/>
        <end position="194"/>
    </location>
</feature>
<dbReference type="SUPFAM" id="SSF55729">
    <property type="entry name" value="Acyl-CoA N-acyltransferases (Nat)"/>
    <property type="match status" value="1"/>
</dbReference>
<gene>
    <name evidence="5" type="ORF">SAMN02745941_04234</name>
</gene>
<dbReference type="EMBL" id="FQXU01000018">
    <property type="protein sequence ID" value="SHI71635.1"/>
    <property type="molecule type" value="Genomic_DNA"/>
</dbReference>
<evidence type="ECO:0000313" key="6">
    <source>
        <dbReference type="Proteomes" id="UP000184241"/>
    </source>
</evidence>
<accession>A0A1M6DET9</accession>
<dbReference type="InterPro" id="IPR000182">
    <property type="entry name" value="GNAT_dom"/>
</dbReference>
<dbReference type="InterPro" id="IPR016181">
    <property type="entry name" value="Acyl_CoA_acyltransferase"/>
</dbReference>
<dbReference type="RefSeq" id="WP_073022550.1">
    <property type="nucleotide sequence ID" value="NZ_FQXU01000018.1"/>
</dbReference>
<reference evidence="5 6" key="1">
    <citation type="submission" date="2016-11" db="EMBL/GenBank/DDBJ databases">
        <authorList>
            <person name="Jaros S."/>
            <person name="Januszkiewicz K."/>
            <person name="Wedrychowicz H."/>
        </authorList>
    </citation>
    <scope>NUCLEOTIDE SEQUENCE [LARGE SCALE GENOMIC DNA]</scope>
    <source>
        <strain evidence="5 6">DSM 6191</strain>
    </source>
</reference>
<dbReference type="Pfam" id="PF13302">
    <property type="entry name" value="Acetyltransf_3"/>
    <property type="match status" value="1"/>
</dbReference>